<evidence type="ECO:0000256" key="6">
    <source>
        <dbReference type="ARBA" id="ARBA00022990"/>
    </source>
</evidence>
<dbReference type="GO" id="GO:0005085">
    <property type="term" value="F:guanyl-nucleotide exchange factor activity"/>
    <property type="evidence" value="ECO:0007669"/>
    <property type="project" value="UniProtKB-KW"/>
</dbReference>
<keyword evidence="7 11" id="KW-0440">LIM domain</keyword>
<dbReference type="PROSITE" id="PS50023">
    <property type="entry name" value="LIM_DOMAIN_2"/>
    <property type="match status" value="1"/>
</dbReference>
<feature type="region of interest" description="Disordered" evidence="13">
    <location>
        <begin position="384"/>
        <end position="414"/>
    </location>
</feature>
<organism evidence="16 17">
    <name type="scientific">Grifola frondosa</name>
    <name type="common">Maitake</name>
    <name type="synonym">Polyporus frondosus</name>
    <dbReference type="NCBI Taxonomy" id="5627"/>
    <lineage>
        <taxon>Eukaryota</taxon>
        <taxon>Fungi</taxon>
        <taxon>Dikarya</taxon>
        <taxon>Basidiomycota</taxon>
        <taxon>Agaricomycotina</taxon>
        <taxon>Agaricomycetes</taxon>
        <taxon>Polyporales</taxon>
        <taxon>Grifolaceae</taxon>
        <taxon>Grifola</taxon>
    </lineage>
</organism>
<dbReference type="Pfam" id="PF00618">
    <property type="entry name" value="RasGEF_N"/>
    <property type="match status" value="1"/>
</dbReference>
<feature type="compositionally biased region" description="Polar residues" evidence="13">
    <location>
        <begin position="397"/>
        <end position="409"/>
    </location>
</feature>
<keyword evidence="17" id="KW-1185">Reference proteome</keyword>
<evidence type="ECO:0000256" key="9">
    <source>
        <dbReference type="ARBA" id="ARBA00055254"/>
    </source>
</evidence>
<dbReference type="Gene3D" id="2.10.110.10">
    <property type="entry name" value="Cysteine Rich Protein"/>
    <property type="match status" value="1"/>
</dbReference>
<dbReference type="EMBL" id="LUGG01000005">
    <property type="protein sequence ID" value="OBZ74576.1"/>
    <property type="molecule type" value="Genomic_DNA"/>
</dbReference>
<evidence type="ECO:0000256" key="5">
    <source>
        <dbReference type="ARBA" id="ARBA00022833"/>
    </source>
</evidence>
<keyword evidence="8" id="KW-0539">Nucleus</keyword>
<feature type="domain" description="LIM zinc-binding" evidence="14">
    <location>
        <begin position="244"/>
        <end position="304"/>
    </location>
</feature>
<feature type="compositionally biased region" description="Low complexity" evidence="13">
    <location>
        <begin position="901"/>
        <end position="912"/>
    </location>
</feature>
<dbReference type="Gene3D" id="1.20.870.10">
    <property type="entry name" value="Son of sevenless (SoS) protein Chain: S domain 1"/>
    <property type="match status" value="1"/>
</dbReference>
<dbReference type="GO" id="GO:0005634">
    <property type="term" value="C:nucleus"/>
    <property type="evidence" value="ECO:0007669"/>
    <property type="project" value="UniProtKB-SubCell"/>
</dbReference>
<evidence type="ECO:0000256" key="7">
    <source>
        <dbReference type="ARBA" id="ARBA00023038"/>
    </source>
</evidence>
<keyword evidence="4" id="KW-0677">Repeat</keyword>
<evidence type="ECO:0000256" key="2">
    <source>
        <dbReference type="ARBA" id="ARBA00022481"/>
    </source>
</evidence>
<evidence type="ECO:0000256" key="4">
    <source>
        <dbReference type="ARBA" id="ARBA00022737"/>
    </source>
</evidence>
<dbReference type="PROSITE" id="PS50212">
    <property type="entry name" value="RASGEF_NTER"/>
    <property type="match status" value="1"/>
</dbReference>
<feature type="region of interest" description="Disordered" evidence="13">
    <location>
        <begin position="712"/>
        <end position="739"/>
    </location>
</feature>
<dbReference type="AlphaFoldDB" id="A0A1C7MDX8"/>
<comment type="function">
    <text evidence="9">Seems to have a role in zinc absorption and may function as an intracellular zinc transport protein.</text>
</comment>
<evidence type="ECO:0000256" key="12">
    <source>
        <dbReference type="PROSITE-ProRule" id="PRU00135"/>
    </source>
</evidence>
<evidence type="ECO:0000256" key="3">
    <source>
        <dbReference type="ARBA" id="ARBA00022723"/>
    </source>
</evidence>
<feature type="compositionally biased region" description="Polar residues" evidence="13">
    <location>
        <begin position="1131"/>
        <end position="1145"/>
    </location>
</feature>
<comment type="subcellular location">
    <subcellularLocation>
        <location evidence="1">Nucleus</location>
    </subcellularLocation>
</comment>
<reference evidence="16 17" key="1">
    <citation type="submission" date="2016-03" db="EMBL/GenBank/DDBJ databases">
        <title>Whole genome sequencing of Grifola frondosa 9006-11.</title>
        <authorList>
            <person name="Min B."/>
            <person name="Park H."/>
            <person name="Kim J.-G."/>
            <person name="Cho H."/>
            <person name="Oh Y.-L."/>
            <person name="Kong W.-S."/>
            <person name="Choi I.-G."/>
        </authorList>
    </citation>
    <scope>NUCLEOTIDE SEQUENCE [LARGE SCALE GENOMIC DNA]</scope>
    <source>
        <strain evidence="16 17">9006-11</strain>
    </source>
</reference>
<dbReference type="SUPFAM" id="SSF48366">
    <property type="entry name" value="Ras GEF"/>
    <property type="match status" value="1"/>
</dbReference>
<evidence type="ECO:0000256" key="11">
    <source>
        <dbReference type="PROSITE-ProRule" id="PRU00125"/>
    </source>
</evidence>
<feature type="compositionally biased region" description="Low complexity" evidence="13">
    <location>
        <begin position="1081"/>
        <end position="1100"/>
    </location>
</feature>
<evidence type="ECO:0000256" key="13">
    <source>
        <dbReference type="SAM" id="MobiDB-lite"/>
    </source>
</evidence>
<dbReference type="PROSITE" id="PS00478">
    <property type="entry name" value="LIM_DOMAIN_1"/>
    <property type="match status" value="1"/>
</dbReference>
<dbReference type="STRING" id="5627.A0A1C7MDX8"/>
<evidence type="ECO:0000313" key="16">
    <source>
        <dbReference type="EMBL" id="OBZ74576.1"/>
    </source>
</evidence>
<gene>
    <name evidence="16" type="ORF">A0H81_05409</name>
</gene>
<feature type="region of interest" description="Disordered" evidence="13">
    <location>
        <begin position="127"/>
        <end position="159"/>
    </location>
</feature>
<dbReference type="InterPro" id="IPR023578">
    <property type="entry name" value="Ras_GEF_dom_sf"/>
</dbReference>
<dbReference type="SMART" id="SM00132">
    <property type="entry name" value="LIM"/>
    <property type="match status" value="1"/>
</dbReference>
<protein>
    <recommendedName>
        <fullName evidence="10">Cysteine-rich protein 1</fullName>
    </recommendedName>
</protein>
<evidence type="ECO:0000259" key="15">
    <source>
        <dbReference type="PROSITE" id="PS50212"/>
    </source>
</evidence>
<feature type="region of interest" description="Disordered" evidence="13">
    <location>
        <begin position="587"/>
        <end position="634"/>
    </location>
</feature>
<dbReference type="GO" id="GO:0005737">
    <property type="term" value="C:cytoplasm"/>
    <property type="evidence" value="ECO:0007669"/>
    <property type="project" value="TreeGrafter"/>
</dbReference>
<dbReference type="CDD" id="cd09401">
    <property type="entry name" value="LIM_TLP_like"/>
    <property type="match status" value="1"/>
</dbReference>
<dbReference type="OrthoDB" id="10254377at2759"/>
<feature type="compositionally biased region" description="Acidic residues" evidence="13">
    <location>
        <begin position="928"/>
        <end position="937"/>
    </location>
</feature>
<keyword evidence="2" id="KW-0488">Methylation</keyword>
<feature type="compositionally biased region" description="Polar residues" evidence="13">
    <location>
        <begin position="1152"/>
        <end position="1177"/>
    </location>
</feature>
<proteinExistence type="predicted"/>
<name>A0A1C7MDX8_GRIFR</name>
<dbReference type="SMART" id="SM00229">
    <property type="entry name" value="RasGEFN"/>
    <property type="match status" value="1"/>
</dbReference>
<sequence>MRSCIKFLSPNRSWDYPDITGRSTAIGPPPGHRDNISYSKTRRAALISHSSISSTMHPFGGTPICPRCNKAVYAAEQIMGPGRKPYCKLCHVKIFGTRDLRQANLPNRDEVLDGTLSPRSPVRADTFTFAGRAPSPPSRSNNDGPPLPARRHHSGRALTPVRASFVQPVIRQEEDVSSEVEVDERPSPASPTTSTATHVGRGIGGLPRTIPLSPTSPRFVTGVPTMSMPLLPTTTGRQWGGGTPTCPKCGKAVYFAEQVKAIGKTYHKSCLRCTECNTTLDSSRLTEKDGYPFCHRCYGKLYGPQGSGYALLGKAVAAADISIAQDGSFIETSSGAAARELKRRYDQYFGVGKDVRSPYAITAFVNQHGKQMYRVGLRELSAPAASAQDAEDRSSHHTSTNLPTQTITPQMRRRSRMSVHSFLPSSVFKNATPSIPPTLVVADSNRSTPMRKLRKTRSIPSILVPDVSVGSTSQPPTGRPHAHSVSSADSFLPPTSAATDSTKAMRSDFFSGVMPWQSTSMSSLPSSSTSVSSTSLNFPASRDPATPQEIIRCPFGPGVVFDSPSWQSTSHLSSPPVLREMQSFESGLTARADHHSRPSSSSKLSVITPEDGTHQPADEARTSIHPPDIPQFGSTSLAETTLHSRYSTDIFDVLQTYRGLPALDKISSTSNQTTIRLSLRADESAAPRDDPRFVIWGDVELDDSDDISRSVTDISSGHSGVSWKRGTRDKSPSGASETPFVSMSAACSTKKMLVAATIERWIAQLTSELDYDELLVFFLTYRTYVSAVDLGHLLICRFHWALGEARTTRDEMVRRIVRVRTFTAIRYWLLTFFDVDFVPNRELRLLFAEWLNSLRRDPVLQKHKDALKIVRQLRKVVVDCKDAHIRTSKGTTRKSFDRSRSPNSQSLSLSDSIGPPAEPPKQPVNSDQESDIDIDFDFDSGESTGGPNFSVPSSSTDRSPSDSVDLVMLRQPLHLAVLQYGKQGSTALQPNNLPFLEVSPITHNTFSRVFVNTIGRLGRWKRVLNARSSSTRTPMTACLDVSAFDVEASETGDLLLVRGGVEQYLKMVESQIPHGSPQFRSSEASSPSAAELPLPLPSSTLTAASTDEQQLGPFSLDAAVAAVQSAGIVETDQTSQDSPSITTEISDAHPVPSSNGTDGSARPTSVETCSDSSSTRQLDVVSIDDLDLSDLSSDENVNLPAPPA</sequence>
<keyword evidence="12" id="KW-0344">Guanine-nucleotide releasing factor</keyword>
<comment type="caution">
    <text evidence="16">The sequence shown here is derived from an EMBL/GenBank/DDBJ whole genome shotgun (WGS) entry which is preliminary data.</text>
</comment>
<keyword evidence="5 11" id="KW-0862">Zinc</keyword>
<feature type="compositionally biased region" description="Basic and acidic residues" evidence="13">
    <location>
        <begin position="611"/>
        <end position="622"/>
    </location>
</feature>
<dbReference type="InterPro" id="IPR000651">
    <property type="entry name" value="Ras-like_Gua-exchang_fac_N"/>
</dbReference>
<feature type="compositionally biased region" description="Low complexity" evidence="13">
    <location>
        <begin position="950"/>
        <end position="962"/>
    </location>
</feature>
<dbReference type="CDD" id="cd06224">
    <property type="entry name" value="REM"/>
    <property type="match status" value="1"/>
</dbReference>
<dbReference type="InterPro" id="IPR001781">
    <property type="entry name" value="Znf_LIM"/>
</dbReference>
<dbReference type="Pfam" id="PF00412">
    <property type="entry name" value="LIM"/>
    <property type="match status" value="1"/>
</dbReference>
<feature type="domain" description="N-terminal Ras-GEF" evidence="15">
    <location>
        <begin position="749"/>
        <end position="874"/>
    </location>
</feature>
<keyword evidence="3 11" id="KW-0479">Metal-binding</keyword>
<accession>A0A1C7MDX8</accession>
<feature type="region of interest" description="Disordered" evidence="13">
    <location>
        <begin position="172"/>
        <end position="226"/>
    </location>
</feature>
<feature type="region of interest" description="Disordered" evidence="13">
    <location>
        <begin position="943"/>
        <end position="962"/>
    </location>
</feature>
<keyword evidence="6" id="KW-0007">Acetylation</keyword>
<feature type="region of interest" description="Disordered" evidence="13">
    <location>
        <begin position="1129"/>
        <end position="1178"/>
    </location>
</feature>
<evidence type="ECO:0000259" key="14">
    <source>
        <dbReference type="PROSITE" id="PS50023"/>
    </source>
</evidence>
<evidence type="ECO:0000313" key="17">
    <source>
        <dbReference type="Proteomes" id="UP000092993"/>
    </source>
</evidence>
<dbReference type="GO" id="GO:0046872">
    <property type="term" value="F:metal ion binding"/>
    <property type="evidence" value="ECO:0007669"/>
    <property type="project" value="UniProtKB-KW"/>
</dbReference>
<dbReference type="GO" id="GO:0030036">
    <property type="term" value="P:actin cytoskeleton organization"/>
    <property type="evidence" value="ECO:0007669"/>
    <property type="project" value="TreeGrafter"/>
</dbReference>
<feature type="region of interest" description="Disordered" evidence="13">
    <location>
        <begin position="1073"/>
        <end position="1100"/>
    </location>
</feature>
<dbReference type="FunFam" id="2.10.110.10:FF:000054">
    <property type="entry name" value="Cysteine-rich protein 1"/>
    <property type="match status" value="1"/>
</dbReference>
<dbReference type="SUPFAM" id="SSF57716">
    <property type="entry name" value="Glucocorticoid receptor-like (DNA-binding domain)"/>
    <property type="match status" value="3"/>
</dbReference>
<dbReference type="PANTHER" id="PTHR24215:SF35">
    <property type="entry name" value="MUSCLE LIM PROTEIN MLP84B"/>
    <property type="match status" value="1"/>
</dbReference>
<evidence type="ECO:0000256" key="10">
    <source>
        <dbReference type="ARBA" id="ARBA00072537"/>
    </source>
</evidence>
<feature type="region of interest" description="Disordered" evidence="13">
    <location>
        <begin position="466"/>
        <end position="499"/>
    </location>
</feature>
<feature type="region of interest" description="Disordered" evidence="13">
    <location>
        <begin position="889"/>
        <end position="937"/>
    </location>
</feature>
<dbReference type="Proteomes" id="UP000092993">
    <property type="component" value="Unassembled WGS sequence"/>
</dbReference>
<evidence type="ECO:0000256" key="8">
    <source>
        <dbReference type="ARBA" id="ARBA00023242"/>
    </source>
</evidence>
<dbReference type="PANTHER" id="PTHR24215">
    <property type="entry name" value="RHO-GTPASE-ACTIVATING PROTEIN LRG1"/>
    <property type="match status" value="1"/>
</dbReference>
<evidence type="ECO:0000256" key="1">
    <source>
        <dbReference type="ARBA" id="ARBA00004123"/>
    </source>
</evidence>